<dbReference type="OrthoDB" id="6153184at2759"/>
<dbReference type="InterPro" id="IPR013783">
    <property type="entry name" value="Ig-like_fold"/>
</dbReference>
<evidence type="ECO:0000313" key="3">
    <source>
        <dbReference type="EMBL" id="KAJ7389340.1"/>
    </source>
</evidence>
<sequence length="2485" mass="273697">MAKALDTVTQSASKYADNLKGVTESFSNPIVDLLSETGELSDVVKPYLDKYSTKVTDTVTKVNDFLDKITDFLNKLQLRQRGLDLSAYKPWQDIPYCSEEVCLRSIRRSSSLYLKTIFTWKFPHLDDLSSMDKSGRWLTPGMFDDYKIEGIYQLSKGETILGMHGVSSNKGKASLLVVTNFANGVKKIVQLGSQGNPFSVKIGGVAVARDYIWISDSTSNKIHSVRKSGVTGTFSSPKPSWLGVSKSVSVEGTATSVSYDEPSNVLWVTDGKGGKAYGYKLSANGDLTSSGLTPDRVIRIGMNAQGMTIVRQFSTEYVCISKCAMVSGFQCKLEFHDISGGDETGENTLARVVRTPSGLESVTRVDNEVIAVAFSSGTYAEKENVELMGGDFEDRYFYLRLPILKMTFGIHENCLFFTVMRDYILRPRRLFPFGDMICGSTRKRSISQELLESDVYSEQLEEVHKRNTRMRRKASDLGSCMTLFRGNVLRGYQKFFPEYSQVIIVFGIPVRLFAGAGGYYSVDYQGQVCMRDKVFRLGLIPGAWISVYAGASLSLWIVEAGITIEARLLESYFIPELRIKINKWPLKACIELKLRMTPLRIRVWLWYRFRLCIRIKCKLFGCSIKIKWCSKKTLAEWWWSAKTIDRTLFSNCQQDVDSSPPIASDAACTARQAADEKYFVQWHGFYEDTKINSYQIRVGSIQGSGDDYSAWVGSSLSAVITDLPIMHGRDVYVSVFATNDGGLDSPLINCPKFLARRKGPQIRFVYDGVIEERDADYQWDTYALGMNFAFRSDIKDIVHIKWGVSSNASCTFNETESDIVPLTPLGDSTSIQTSGLDLRHGQKYFNRLYAMDSFGLKAVMCSDGILVDTTPPIAGHFQDGAGEGDAVFLPSLRRVRGKFDPFIDPESPIVKYEWKILKNDSNEDVKPFVEIPLTQQTPLMVGLSLEAGSPYRLVLRGTNAAGLQTTIETNGFIPDNTPPYCEDKVIDVTDETDLFDVDFVRELNSIQAKWKCIDQESDIRVQLVGVGTYPGGDDVKGFENVDFVTHTVSEDGMMFVSFSDINILPRVRYHVTVKIINGASLKKTVTSDGIVIDTTPPTVAPQYIKDGVEGKDNNYTSERFTFSAHWEQAFADAESGLVEYRVALGTKPGLADIQVFKTVGEQTSVTIVGLILNSGQRYFVTVVGCNGVGMCINGSSNGAIVDFVPPHTGKVVTGLAGPPVLYQWITKSVWARWNWCLADEKRVSGHLDYSQCSNDSFYDVHSGIVGFGISVASLESDNLLAPSKTAGRVRSTGRNIDLEDGVYSVVIEAKDRAGVVSRGLSNTFIVDSSPPVITYIQHGVFGETLQHISTPFTTFRSYFEVEDDLSKVATYKVGVGSYAGADDVMTFQTVSLSLPVSSLRANWTASNTLPVENNRRYFITIWATNNAGLFTIKSSPPLLCDSEAPKDGIVLDGWGLTDAQYQSYASLYRAHWYGFTDFSGVEMVYLGLSSKPNSAVCDVKKEELVPANTNYHVLFGLNLTSGQKYYACLKLVDRAGNYAFFQSNGILVDSSPPHPGYVTDGRPDEEVDIQIESSVLRASWANFTEQETKIVSYQLAFGTSPGGQDAQEFTEVGLVNTAASSRLKVSELTSGQRYYAAVIAYNVLGMPSVMVSSKGVLVDFTPPVFPRPVRDGNDPNKDLSYTSGSSLSVTWSCDDPETSLASVEIAFGLQPGEANVMNFTNLPVHQTSFAVLRNLQLGNRYFATVRCINKVGLKAVSISDGVVFDDTPPNLIYVQDGDYQGSIRNLTVNFKFVDAESGVQGYRIKVWGSRSLSSLIDVYGSFNFNSNVTTATLKLTKDLQSGRTYYVNVTAVNGVGLEHTVQSDGFTVDTSPPICSQVWDGKSDLQHDVEYAPSSSKLIISWVCYDNESPIVRYRFSVKNLRTNEYVIPFYALKTLVNSSGSAIITGGGRITVKYEEGQSYHVGIEAVNAVGLKTVNWTNGVVIDSTPPVVKNLKLTFDPKNDSIKAEWTVSDEQSGVESVAWGLGTNPEDNDIKNFTDVSLIKTSILISDVPLKLGRTYFLRLFAVNKASLSSITSSNGVVIDRTAPNPGTVTAQYVFPRNYDRNNNEVPGSFFMVAWTGFTDPESGIKQTSWTVGANPQVLKQNSGDLYTEVVADDSIGGVVIDNQTLVGNQTYFVCIRATNGAGLHRTDCSPGILVILGKFSAGAVSDGPILSANDVDFQLDDKAIWAHWSGFKDPVFGISRYDWCIRDQPPNPSGSDLCKWPFVEARHLKTATNRFHNLTLAHGKKYYVTVRAENSRGEHISSSSDGVVVDRTPPVGKSLQISPTTGKGILYVTTPSSPVVTWSIDDAESGISHFLIGVGSFPFQDDLLGFQRIDGLSRSIDLDVLNFTLHEGLIFHVTVTGVNMLGLKTTMTSQQVVVDWTPPESGDVVDGNLTSPVSQEFIDVDYQREGGVLSAHWSGFQDTESGVVEYHWCVGTAQGK</sequence>
<keyword evidence="1" id="KW-0812">Transmembrane</keyword>
<feature type="transmembrane region" description="Helical" evidence="1">
    <location>
        <begin position="502"/>
        <end position="522"/>
    </location>
</feature>
<organism evidence="3 4">
    <name type="scientific">Desmophyllum pertusum</name>
    <dbReference type="NCBI Taxonomy" id="174260"/>
    <lineage>
        <taxon>Eukaryota</taxon>
        <taxon>Metazoa</taxon>
        <taxon>Cnidaria</taxon>
        <taxon>Anthozoa</taxon>
        <taxon>Hexacorallia</taxon>
        <taxon>Scleractinia</taxon>
        <taxon>Caryophylliina</taxon>
        <taxon>Caryophylliidae</taxon>
        <taxon>Desmophyllum</taxon>
    </lineage>
</organism>
<dbReference type="Proteomes" id="UP001163046">
    <property type="component" value="Unassembled WGS sequence"/>
</dbReference>
<dbReference type="InterPro" id="IPR003961">
    <property type="entry name" value="FN3_dom"/>
</dbReference>
<dbReference type="EMBL" id="MU825435">
    <property type="protein sequence ID" value="KAJ7389340.1"/>
    <property type="molecule type" value="Genomic_DNA"/>
</dbReference>
<dbReference type="Gene3D" id="2.60.40.10">
    <property type="entry name" value="Immunoglobulins"/>
    <property type="match status" value="1"/>
</dbReference>
<reference evidence="3" key="1">
    <citation type="submission" date="2023-01" db="EMBL/GenBank/DDBJ databases">
        <title>Genome assembly of the deep-sea coral Lophelia pertusa.</title>
        <authorList>
            <person name="Herrera S."/>
            <person name="Cordes E."/>
        </authorList>
    </citation>
    <scope>NUCLEOTIDE SEQUENCE</scope>
    <source>
        <strain evidence="3">USNM1676648</strain>
        <tissue evidence="3">Polyp</tissue>
    </source>
</reference>
<protein>
    <recommendedName>
        <fullName evidence="2">Fibronectin type-III domain-containing protein</fullName>
    </recommendedName>
</protein>
<feature type="domain" description="Fibronectin type-III" evidence="2">
    <location>
        <begin position="1665"/>
        <end position="1770"/>
    </location>
</feature>
<evidence type="ECO:0000256" key="1">
    <source>
        <dbReference type="SAM" id="Phobius"/>
    </source>
</evidence>
<keyword evidence="1" id="KW-1133">Transmembrane helix</keyword>
<dbReference type="SMART" id="SM00060">
    <property type="entry name" value="FN3"/>
    <property type="match status" value="6"/>
</dbReference>
<proteinExistence type="predicted"/>
<feature type="transmembrane region" description="Helical" evidence="1">
    <location>
        <begin position="534"/>
        <end position="558"/>
    </location>
</feature>
<name>A0A9X0D773_9CNID</name>
<keyword evidence="4" id="KW-1185">Reference proteome</keyword>
<feature type="domain" description="Fibronectin type-III" evidence="2">
    <location>
        <begin position="1562"/>
        <end position="1664"/>
    </location>
</feature>
<evidence type="ECO:0000259" key="2">
    <source>
        <dbReference type="PROSITE" id="PS50853"/>
    </source>
</evidence>
<dbReference type="PANTHER" id="PTHR16897">
    <property type="entry name" value="OS10G0105400 PROTEIN"/>
    <property type="match status" value="1"/>
</dbReference>
<accession>A0A9X0D773</accession>
<dbReference type="InterPro" id="IPR036116">
    <property type="entry name" value="FN3_sf"/>
</dbReference>
<dbReference type="PANTHER" id="PTHR16897:SF2">
    <property type="entry name" value="OS03G0226600 PROTEIN"/>
    <property type="match status" value="1"/>
</dbReference>
<evidence type="ECO:0000313" key="4">
    <source>
        <dbReference type="Proteomes" id="UP001163046"/>
    </source>
</evidence>
<dbReference type="SUPFAM" id="SSF49265">
    <property type="entry name" value="Fibronectin type III"/>
    <property type="match status" value="2"/>
</dbReference>
<comment type="caution">
    <text evidence="3">The sequence shown here is derived from an EMBL/GenBank/DDBJ whole genome shotgun (WGS) entry which is preliminary data.</text>
</comment>
<gene>
    <name evidence="3" type="ORF">OS493_032197</name>
</gene>
<dbReference type="PROSITE" id="PS50853">
    <property type="entry name" value="FN3"/>
    <property type="match status" value="2"/>
</dbReference>
<keyword evidence="1" id="KW-0472">Membrane</keyword>